<dbReference type="AlphaFoldDB" id="A0A2I2MFN6"/>
<accession>A0A2I2MFN6</accession>
<dbReference type="RefSeq" id="WP_099590457.1">
    <property type="nucleotide sequence ID" value="NZ_OBMB01000001.1"/>
</dbReference>
<sequence length="157" mass="18076">MVHIESLPSPAREMVRDFASKDRSVLNNYESLDRFMEKIASLVLEKVDSPMRYDWDAAREELPGMDTFGYTIEGMRIVNKIFDSVHKFFPELKKAKYLPPGKTTSDLSPPAWDKMNTFVVKSLLYGFPVIDIAEKVGYTIRGVVDGRRIMEDAWQYA</sequence>
<reference evidence="1" key="1">
    <citation type="submission" date="2017-12" db="EMBL/GenBank/DDBJ databases">
        <authorList>
            <consortium name="SysMetEx"/>
        </authorList>
    </citation>
    <scope>NUCLEOTIDE SEQUENCE</scope>
    <source>
        <strain evidence="1">Pb_238</strain>
    </source>
</reference>
<dbReference type="EMBL" id="LT966316">
    <property type="protein sequence ID" value="SOU92518.1"/>
    <property type="molecule type" value="Genomic_DNA"/>
</dbReference>
<name>A0A2I2MFN6_9BACT</name>
<evidence type="ECO:0000313" key="1">
    <source>
        <dbReference type="EMBL" id="SOU92518.1"/>
    </source>
</evidence>
<organism evidence="1">
    <name type="scientific">Leptospirillum ferriphilum</name>
    <dbReference type="NCBI Taxonomy" id="178606"/>
    <lineage>
        <taxon>Bacteria</taxon>
        <taxon>Pseudomonadati</taxon>
        <taxon>Nitrospirota</taxon>
        <taxon>Nitrospiria</taxon>
        <taxon>Nitrospirales</taxon>
        <taxon>Nitrospiraceae</taxon>
        <taxon>Leptospirillum</taxon>
    </lineage>
</organism>
<gene>
    <name evidence="1" type="ORF">LFTS_01145</name>
</gene>
<proteinExistence type="predicted"/>
<protein>
    <submittedName>
        <fullName evidence="1">Uncharacterized protein</fullName>
    </submittedName>
</protein>